<organism evidence="10 11">
    <name type="scientific">Tychonema bourrellyi FEM_GT703</name>
    <dbReference type="NCBI Taxonomy" id="2040638"/>
    <lineage>
        <taxon>Bacteria</taxon>
        <taxon>Bacillati</taxon>
        <taxon>Cyanobacteriota</taxon>
        <taxon>Cyanophyceae</taxon>
        <taxon>Oscillatoriophycideae</taxon>
        <taxon>Oscillatoriales</taxon>
        <taxon>Microcoleaceae</taxon>
        <taxon>Tychonema</taxon>
    </lineage>
</organism>
<dbReference type="GO" id="GO:0009512">
    <property type="term" value="C:cytochrome b6f complex"/>
    <property type="evidence" value="ECO:0007669"/>
    <property type="project" value="InterPro"/>
</dbReference>
<keyword evidence="2 8" id="KW-0813">Transport</keyword>
<evidence type="ECO:0000256" key="1">
    <source>
        <dbReference type="ARBA" id="ARBA00004167"/>
    </source>
</evidence>
<dbReference type="Pfam" id="PF08041">
    <property type="entry name" value="PetM"/>
    <property type="match status" value="1"/>
</dbReference>
<dbReference type="GO" id="GO:0015979">
    <property type="term" value="P:photosynthesis"/>
    <property type="evidence" value="ECO:0007669"/>
    <property type="project" value="UniProtKB-KW"/>
</dbReference>
<keyword evidence="3 8" id="KW-0602">Photosynthesis</keyword>
<dbReference type="RefSeq" id="WP_096832353.1">
    <property type="nucleotide sequence ID" value="NZ_NXIB02000002.1"/>
</dbReference>
<protein>
    <recommendedName>
        <fullName evidence="8">Cytochrome b6-f complex subunit 7</fullName>
    </recommendedName>
    <alternativeName>
        <fullName evidence="8">Cytochrome b6-f complex subunit PetM</fullName>
    </alternativeName>
    <alternativeName>
        <fullName evidence="8">Cytochrome b6-f complex subunit VII</fullName>
    </alternativeName>
</protein>
<dbReference type="GO" id="GO:0009055">
    <property type="term" value="F:electron transfer activity"/>
    <property type="evidence" value="ECO:0007669"/>
    <property type="project" value="UniProtKB-UniRule"/>
</dbReference>
<comment type="function">
    <text evidence="8">Component of the cytochrome b6-f complex, which mediates electron transfer between photosystem II (PSII) and photosystem I (PSI), cyclic electron flow around PSI, and state transitions.</text>
</comment>
<keyword evidence="6 8" id="KW-1133">Transmembrane helix</keyword>
<accession>A0A2G4F6F9</accession>
<proteinExistence type="inferred from homology"/>
<sequence length="34" mass="3528">MNPEILNAALLSFSLILVGIGGGFLLLKLQGGEE</sequence>
<evidence type="ECO:0000256" key="3">
    <source>
        <dbReference type="ARBA" id="ARBA00022531"/>
    </source>
</evidence>
<name>A0A2G4F6F9_9CYAN</name>
<dbReference type="InterPro" id="IPR012595">
    <property type="entry name" value="PetM_cyt_b6/f_cplx_su7"/>
</dbReference>
<gene>
    <name evidence="8" type="primary">petM</name>
    <name evidence="10" type="ORF">CP500_000545</name>
</gene>
<evidence type="ECO:0000313" key="10">
    <source>
        <dbReference type="EMBL" id="PHX57305.1"/>
    </source>
</evidence>
<keyword evidence="4 8" id="KW-0812">Transmembrane</keyword>
<dbReference type="EMBL" id="NXIB02000002">
    <property type="protein sequence ID" value="PHX57305.1"/>
    <property type="molecule type" value="Genomic_DNA"/>
</dbReference>
<feature type="transmembrane region" description="Helical" evidence="9">
    <location>
        <begin position="6"/>
        <end position="27"/>
    </location>
</feature>
<evidence type="ECO:0000256" key="5">
    <source>
        <dbReference type="ARBA" id="ARBA00022982"/>
    </source>
</evidence>
<evidence type="ECO:0000256" key="9">
    <source>
        <dbReference type="SAM" id="Phobius"/>
    </source>
</evidence>
<evidence type="ECO:0000256" key="7">
    <source>
        <dbReference type="ARBA" id="ARBA00023136"/>
    </source>
</evidence>
<evidence type="ECO:0000256" key="6">
    <source>
        <dbReference type="ARBA" id="ARBA00022989"/>
    </source>
</evidence>
<keyword evidence="5 8" id="KW-0249">Electron transport</keyword>
<dbReference type="AlphaFoldDB" id="A0A2G4F6F9"/>
<dbReference type="SUPFAM" id="SSF103441">
    <property type="entry name" value="PetM subunit of the cytochrome b6f complex"/>
    <property type="match status" value="1"/>
</dbReference>
<keyword evidence="8" id="KW-0793">Thylakoid</keyword>
<comment type="subunit">
    <text evidence="8">The 4 large subunits of the cytochrome b6-f complex are cytochrome b6, subunit IV (17 kDa polypeptide, PetD), cytochrome f and the Rieske protein, while the 4 small subunits are PetG, PetL, PetM and PetN. The complex functions as a dimer.</text>
</comment>
<evidence type="ECO:0000256" key="4">
    <source>
        <dbReference type="ARBA" id="ARBA00022692"/>
    </source>
</evidence>
<evidence type="ECO:0000256" key="8">
    <source>
        <dbReference type="HAMAP-Rule" id="MF_00396"/>
    </source>
</evidence>
<dbReference type="HAMAP" id="MF_00396">
    <property type="entry name" value="Cytb6_f_PetM"/>
    <property type="match status" value="1"/>
</dbReference>
<evidence type="ECO:0000313" key="11">
    <source>
        <dbReference type="Proteomes" id="UP000226442"/>
    </source>
</evidence>
<dbReference type="GO" id="GO:0031676">
    <property type="term" value="C:plasma membrane-derived thylakoid membrane"/>
    <property type="evidence" value="ECO:0007669"/>
    <property type="project" value="UniProtKB-SubCell"/>
</dbReference>
<evidence type="ECO:0000256" key="2">
    <source>
        <dbReference type="ARBA" id="ARBA00022448"/>
    </source>
</evidence>
<keyword evidence="11" id="KW-1185">Reference proteome</keyword>
<comment type="similarity">
    <text evidence="8">Belongs to the PetM family.</text>
</comment>
<keyword evidence="7 8" id="KW-0472">Membrane</keyword>
<comment type="subcellular location">
    <subcellularLocation>
        <location evidence="8">Cellular thylakoid membrane</location>
        <topology evidence="8">Single-pass membrane protein</topology>
    </subcellularLocation>
    <subcellularLocation>
        <location evidence="1">Membrane</location>
        <topology evidence="1">Single-pass membrane protein</topology>
    </subcellularLocation>
</comment>
<reference evidence="10" key="1">
    <citation type="submission" date="2017-10" db="EMBL/GenBank/DDBJ databases">
        <title>Draft genome sequence of the planktic cyanobacteria Tychonema bourrellyi isolated from alpine lentic freshwater.</title>
        <authorList>
            <person name="Tett A."/>
            <person name="Armanini F."/>
            <person name="Asnicar F."/>
            <person name="Boscaini A."/>
            <person name="Pasolli E."/>
            <person name="Zolfo M."/>
            <person name="Donati C."/>
            <person name="Salmaso N."/>
            <person name="Segata N."/>
        </authorList>
    </citation>
    <scope>NUCLEOTIDE SEQUENCE</scope>
    <source>
        <strain evidence="10">FEM_GT703</strain>
    </source>
</reference>
<comment type="caution">
    <text evidence="10">The sequence shown here is derived from an EMBL/GenBank/DDBJ whole genome shotgun (WGS) entry which is preliminary data.</text>
</comment>
<dbReference type="Proteomes" id="UP000226442">
    <property type="component" value="Unassembled WGS sequence"/>
</dbReference>